<dbReference type="EMBL" id="AP005846">
    <property type="protein sequence ID" value="BAD17696.1"/>
    <property type="molecule type" value="Genomic_DNA"/>
</dbReference>
<gene>
    <name evidence="2" type="primary">B1307A11.25</name>
</gene>
<feature type="region of interest" description="Disordered" evidence="1">
    <location>
        <begin position="1"/>
        <end position="166"/>
    </location>
</feature>
<sequence>MENLAVLHQPAQHGPGPAVSAPSIVDRIEASSPPLPTLTATTAPPSPHHTPSRSLPPTWAVMDGAPSTGDGAALGSVADSPSAAEGGREDGSDTSTSDWDSLCAWLVGGHGGSAAEHELRGDATTTGRELGGDDNGDRMPNELGDGDDGDGGTRGDDGRSWATTAT</sequence>
<accession>Q6YUZ1</accession>
<reference evidence="3" key="1">
    <citation type="journal article" date="2005" name="Nature">
        <title>The map-based sequence of the rice genome.</title>
        <authorList>
            <consortium name="International rice genome sequencing project (IRGSP)"/>
            <person name="Matsumoto T."/>
            <person name="Wu J."/>
            <person name="Kanamori H."/>
            <person name="Katayose Y."/>
            <person name="Fujisawa M."/>
            <person name="Namiki N."/>
            <person name="Mizuno H."/>
            <person name="Yamamoto K."/>
            <person name="Antonio B.A."/>
            <person name="Baba T."/>
            <person name="Sakata K."/>
            <person name="Nagamura Y."/>
            <person name="Aoki H."/>
            <person name="Arikawa K."/>
            <person name="Arita K."/>
            <person name="Bito T."/>
            <person name="Chiden Y."/>
            <person name="Fujitsuka N."/>
            <person name="Fukunaka R."/>
            <person name="Hamada M."/>
            <person name="Harada C."/>
            <person name="Hayashi A."/>
            <person name="Hijishita S."/>
            <person name="Honda M."/>
            <person name="Hosokawa S."/>
            <person name="Ichikawa Y."/>
            <person name="Idonuma A."/>
            <person name="Iijima M."/>
            <person name="Ikeda M."/>
            <person name="Ikeno M."/>
            <person name="Ito K."/>
            <person name="Ito S."/>
            <person name="Ito T."/>
            <person name="Ito Y."/>
            <person name="Ito Y."/>
            <person name="Iwabuchi A."/>
            <person name="Kamiya K."/>
            <person name="Karasawa W."/>
            <person name="Kurita K."/>
            <person name="Katagiri S."/>
            <person name="Kikuta A."/>
            <person name="Kobayashi H."/>
            <person name="Kobayashi N."/>
            <person name="Machita K."/>
            <person name="Maehara T."/>
            <person name="Masukawa M."/>
            <person name="Mizubayashi T."/>
            <person name="Mukai Y."/>
            <person name="Nagasaki H."/>
            <person name="Nagata Y."/>
            <person name="Naito S."/>
            <person name="Nakashima M."/>
            <person name="Nakama Y."/>
            <person name="Nakamichi Y."/>
            <person name="Nakamura M."/>
            <person name="Meguro A."/>
            <person name="Negishi M."/>
            <person name="Ohta I."/>
            <person name="Ohta T."/>
            <person name="Okamoto M."/>
            <person name="Ono N."/>
            <person name="Saji S."/>
            <person name="Sakaguchi M."/>
            <person name="Sakai K."/>
            <person name="Shibata M."/>
            <person name="Shimokawa T."/>
            <person name="Song J."/>
            <person name="Takazaki Y."/>
            <person name="Terasawa K."/>
            <person name="Tsugane M."/>
            <person name="Tsuji K."/>
            <person name="Ueda S."/>
            <person name="Waki K."/>
            <person name="Yamagata H."/>
            <person name="Yamamoto M."/>
            <person name="Yamamoto S."/>
            <person name="Yamane H."/>
            <person name="Yoshiki S."/>
            <person name="Yoshihara R."/>
            <person name="Yukawa K."/>
            <person name="Zhong H."/>
            <person name="Yano M."/>
            <person name="Yuan Q."/>
            <person name="Ouyang S."/>
            <person name="Liu J."/>
            <person name="Jones K.M."/>
            <person name="Gansberger K."/>
            <person name="Moffat K."/>
            <person name="Hill J."/>
            <person name="Bera J."/>
            <person name="Fadrosh D."/>
            <person name="Jin S."/>
            <person name="Johri S."/>
            <person name="Kim M."/>
            <person name="Overton L."/>
            <person name="Reardon M."/>
            <person name="Tsitrin T."/>
            <person name="Vuong H."/>
            <person name="Weaver B."/>
            <person name="Ciecko A."/>
            <person name="Tallon L."/>
            <person name="Jackson J."/>
            <person name="Pai G."/>
            <person name="Aken S.V."/>
            <person name="Utterback T."/>
            <person name="Reidmuller S."/>
            <person name="Feldblyum T."/>
            <person name="Hsiao J."/>
            <person name="Zismann V."/>
            <person name="Iobst S."/>
            <person name="de Vazeille A.R."/>
            <person name="Buell C.R."/>
            <person name="Ying K."/>
            <person name="Li Y."/>
            <person name="Lu T."/>
            <person name="Huang Y."/>
            <person name="Zhao Q."/>
            <person name="Feng Q."/>
            <person name="Zhang L."/>
            <person name="Zhu J."/>
            <person name="Weng Q."/>
            <person name="Mu J."/>
            <person name="Lu Y."/>
            <person name="Fan D."/>
            <person name="Liu Y."/>
            <person name="Guan J."/>
            <person name="Zhang Y."/>
            <person name="Yu S."/>
            <person name="Liu X."/>
            <person name="Zhang Y."/>
            <person name="Hong G."/>
            <person name="Han B."/>
            <person name="Choisne N."/>
            <person name="Demange N."/>
            <person name="Orjeda G."/>
            <person name="Samain S."/>
            <person name="Cattolico L."/>
            <person name="Pelletier E."/>
            <person name="Couloux A."/>
            <person name="Segurens B."/>
            <person name="Wincker P."/>
            <person name="D'Hont A."/>
            <person name="Scarpelli C."/>
            <person name="Weissenbach J."/>
            <person name="Salanoubat M."/>
            <person name="Quetier F."/>
            <person name="Yu Y."/>
            <person name="Kim H.R."/>
            <person name="Rambo T."/>
            <person name="Currie J."/>
            <person name="Collura K."/>
            <person name="Luo M."/>
            <person name="Yang T."/>
            <person name="Ammiraju J.S.S."/>
            <person name="Engler F."/>
            <person name="Soderlund C."/>
            <person name="Wing R.A."/>
            <person name="Palmer L.E."/>
            <person name="de la Bastide M."/>
            <person name="Spiegel L."/>
            <person name="Nascimento L."/>
            <person name="Zutavern T."/>
            <person name="O'Shaughnessy A."/>
            <person name="Dike S."/>
            <person name="Dedhia N."/>
            <person name="Preston R."/>
            <person name="Balija V."/>
            <person name="McCombie W.R."/>
            <person name="Chow T."/>
            <person name="Chen H."/>
            <person name="Chung M."/>
            <person name="Chen C."/>
            <person name="Shaw J."/>
            <person name="Wu H."/>
            <person name="Hsiao K."/>
            <person name="Chao Y."/>
            <person name="Chu M."/>
            <person name="Cheng C."/>
            <person name="Hour A."/>
            <person name="Lee P."/>
            <person name="Lin S."/>
            <person name="Lin Y."/>
            <person name="Liou J."/>
            <person name="Liu S."/>
            <person name="Hsing Y."/>
            <person name="Raghuvanshi S."/>
            <person name="Mohanty A."/>
            <person name="Bharti A.K."/>
            <person name="Gaur A."/>
            <person name="Gupta V."/>
            <person name="Kumar D."/>
            <person name="Ravi V."/>
            <person name="Vij S."/>
            <person name="Kapur A."/>
            <person name="Khurana P."/>
            <person name="Khurana P."/>
            <person name="Khurana J.P."/>
            <person name="Tyagi A.K."/>
            <person name="Gaikwad K."/>
            <person name="Singh A."/>
            <person name="Dalal V."/>
            <person name="Srivastava S."/>
            <person name="Dixit A."/>
            <person name="Pal A.K."/>
            <person name="Ghazi I.A."/>
            <person name="Yadav M."/>
            <person name="Pandit A."/>
            <person name="Bhargava A."/>
            <person name="Sureshbabu K."/>
            <person name="Batra K."/>
            <person name="Sharma T.R."/>
            <person name="Mohapatra T."/>
            <person name="Singh N.K."/>
            <person name="Messing J."/>
            <person name="Nelson A.B."/>
            <person name="Fuks G."/>
            <person name="Kavchok S."/>
            <person name="Keizer G."/>
            <person name="Linton E."/>
            <person name="Llaca V."/>
            <person name="Song R."/>
            <person name="Tanyolac B."/>
            <person name="Young S."/>
            <person name="Ho-Il K."/>
            <person name="Hahn J.H."/>
            <person name="Sangsakoo G."/>
            <person name="Vanavichit A."/>
            <person name="de Mattos Luiz.A.T."/>
            <person name="Zimmer P.D."/>
            <person name="Malone G."/>
            <person name="Dellagostin O."/>
            <person name="de Oliveira A.C."/>
            <person name="Bevan M."/>
            <person name="Bancroft I."/>
            <person name="Minx P."/>
            <person name="Cordum H."/>
            <person name="Wilson R."/>
            <person name="Cheng Z."/>
            <person name="Jin W."/>
            <person name="Jiang J."/>
            <person name="Leong S.A."/>
            <person name="Iwama H."/>
            <person name="Gojobori T."/>
            <person name="Itoh T."/>
            <person name="Niimura Y."/>
            <person name="Fujii Y."/>
            <person name="Habara T."/>
            <person name="Sakai H."/>
            <person name="Sato Y."/>
            <person name="Wilson G."/>
            <person name="Kumar K."/>
            <person name="McCouch S."/>
            <person name="Juretic N."/>
            <person name="Hoen D."/>
            <person name="Wright S."/>
            <person name="Bruskiewich R."/>
            <person name="Bureau T."/>
            <person name="Miyao A."/>
            <person name="Hirochika H."/>
            <person name="Nishikawa T."/>
            <person name="Kadowaki K."/>
            <person name="Sugiura M."/>
            <person name="Burr B."/>
            <person name="Sasaki T."/>
        </authorList>
    </citation>
    <scope>NUCLEOTIDE SEQUENCE [LARGE SCALE GENOMIC DNA]</scope>
    <source>
        <strain evidence="3">cv. Nipponbare</strain>
    </source>
</reference>
<reference evidence="3" key="2">
    <citation type="journal article" date="2008" name="Nucleic Acids Res.">
        <title>The rice annotation project database (RAP-DB): 2008 update.</title>
        <authorList>
            <consortium name="The rice annotation project (RAP)"/>
        </authorList>
    </citation>
    <scope>GENOME REANNOTATION</scope>
    <source>
        <strain evidence="3">cv. Nipponbare</strain>
    </source>
</reference>
<proteinExistence type="predicted"/>
<name>Q6YUZ1_ORYSJ</name>
<organism evidence="2 3">
    <name type="scientific">Oryza sativa subsp. japonica</name>
    <name type="common">Rice</name>
    <dbReference type="NCBI Taxonomy" id="39947"/>
    <lineage>
        <taxon>Eukaryota</taxon>
        <taxon>Viridiplantae</taxon>
        <taxon>Streptophyta</taxon>
        <taxon>Embryophyta</taxon>
        <taxon>Tracheophyta</taxon>
        <taxon>Spermatophyta</taxon>
        <taxon>Magnoliopsida</taxon>
        <taxon>Liliopsida</taxon>
        <taxon>Poales</taxon>
        <taxon>Poaceae</taxon>
        <taxon>BOP clade</taxon>
        <taxon>Oryzoideae</taxon>
        <taxon>Oryzeae</taxon>
        <taxon>Oryzinae</taxon>
        <taxon>Oryza</taxon>
        <taxon>Oryza sativa</taxon>
    </lineage>
</organism>
<protein>
    <submittedName>
        <fullName evidence="2">Uncharacterized protein</fullName>
    </submittedName>
</protein>
<evidence type="ECO:0000256" key="1">
    <source>
        <dbReference type="SAM" id="MobiDB-lite"/>
    </source>
</evidence>
<dbReference type="AlphaFoldDB" id="Q6YUZ1"/>
<dbReference type="Proteomes" id="UP000000763">
    <property type="component" value="Chromosome 2"/>
</dbReference>
<evidence type="ECO:0000313" key="2">
    <source>
        <dbReference type="EMBL" id="BAD17696.1"/>
    </source>
</evidence>
<evidence type="ECO:0000313" key="3">
    <source>
        <dbReference type="Proteomes" id="UP000000763"/>
    </source>
</evidence>